<reference evidence="6" key="1">
    <citation type="submission" date="2020-06" db="EMBL/GenBank/DDBJ databases">
        <authorList>
            <person name="Ji K."/>
            <person name="Li J."/>
        </authorList>
    </citation>
    <scope>NUCLEOTIDE SEQUENCE</scope>
    <source>
        <strain evidence="6">JKM2019</strain>
        <tissue evidence="6">Whole body</tissue>
    </source>
</reference>
<gene>
    <name evidence="6" type="ORF">HUG17_8395</name>
</gene>
<proteinExistence type="inferred from homology"/>
<organism evidence="6">
    <name type="scientific">Dermatophagoides farinae</name>
    <name type="common">American house dust mite</name>
    <dbReference type="NCBI Taxonomy" id="6954"/>
    <lineage>
        <taxon>Eukaryota</taxon>
        <taxon>Metazoa</taxon>
        <taxon>Ecdysozoa</taxon>
        <taxon>Arthropoda</taxon>
        <taxon>Chelicerata</taxon>
        <taxon>Arachnida</taxon>
        <taxon>Acari</taxon>
        <taxon>Acariformes</taxon>
        <taxon>Sarcoptiformes</taxon>
        <taxon>Astigmata</taxon>
        <taxon>Psoroptidia</taxon>
        <taxon>Analgoidea</taxon>
        <taxon>Pyroglyphidae</taxon>
        <taxon>Dermatophagoidinae</taxon>
        <taxon>Dermatophagoides</taxon>
    </lineage>
</organism>
<dbReference type="Gene3D" id="3.40.50.1820">
    <property type="entry name" value="alpha/beta hydrolase"/>
    <property type="match status" value="1"/>
</dbReference>
<name>A0A9D4SGM7_DERFA</name>
<dbReference type="InterPro" id="IPR002018">
    <property type="entry name" value="CarbesteraseB"/>
</dbReference>
<evidence type="ECO:0000256" key="1">
    <source>
        <dbReference type="ARBA" id="ARBA00005964"/>
    </source>
</evidence>
<keyword evidence="3" id="KW-0325">Glycoprotein</keyword>
<evidence type="ECO:0000259" key="5">
    <source>
        <dbReference type="Pfam" id="PF00135"/>
    </source>
</evidence>
<feature type="compositionally biased region" description="Polar residues" evidence="4">
    <location>
        <begin position="102"/>
        <end position="112"/>
    </location>
</feature>
<dbReference type="Proteomes" id="UP000828236">
    <property type="component" value="Unassembled WGS sequence"/>
</dbReference>
<comment type="similarity">
    <text evidence="1">Belongs to the type-B carboxylesterase/lipase family.</text>
</comment>
<dbReference type="Pfam" id="PF00135">
    <property type="entry name" value="COesterase"/>
    <property type="match status" value="1"/>
</dbReference>
<comment type="caution">
    <text evidence="6">The sequence shown here is derived from an EMBL/GenBank/DDBJ whole genome shotgun (WGS) entry which is preliminary data.</text>
</comment>
<keyword evidence="2" id="KW-0732">Signal</keyword>
<dbReference type="InterPro" id="IPR029058">
    <property type="entry name" value="AB_hydrolase_fold"/>
</dbReference>
<evidence type="ECO:0000313" key="6">
    <source>
        <dbReference type="EMBL" id="KAH7640926.1"/>
    </source>
</evidence>
<evidence type="ECO:0000256" key="2">
    <source>
        <dbReference type="ARBA" id="ARBA00022729"/>
    </source>
</evidence>
<dbReference type="SUPFAM" id="SSF53474">
    <property type="entry name" value="alpha/beta-Hydrolases"/>
    <property type="match status" value="1"/>
</dbReference>
<dbReference type="PROSITE" id="PS00941">
    <property type="entry name" value="CARBOXYLESTERASE_B_2"/>
    <property type="match status" value="1"/>
</dbReference>
<accession>A0A9D4SGM7</accession>
<evidence type="ECO:0000256" key="4">
    <source>
        <dbReference type="SAM" id="MobiDB-lite"/>
    </source>
</evidence>
<protein>
    <submittedName>
        <fullName evidence="6">Neuroligin-4</fullName>
    </submittedName>
</protein>
<dbReference type="InterPro" id="IPR019819">
    <property type="entry name" value="Carboxylesterase_B_CS"/>
</dbReference>
<reference evidence="6" key="2">
    <citation type="journal article" date="2021" name="World Allergy Organ. J.">
        <title>Chromosome-level assembly of Dermatophagoides farinae genome and transcriptome reveals two novel allergens Der f 37 and Der f 39.</title>
        <authorList>
            <person name="Chen J."/>
            <person name="Cai Z."/>
            <person name="Fan D."/>
            <person name="Hu J."/>
            <person name="Hou Y."/>
            <person name="He Y."/>
            <person name="Zhang Z."/>
            <person name="Zhao Z."/>
            <person name="Gao P."/>
            <person name="Hu W."/>
            <person name="Sun J."/>
            <person name="Li J."/>
            <person name="Ji K."/>
        </authorList>
    </citation>
    <scope>NUCLEOTIDE SEQUENCE</scope>
    <source>
        <strain evidence="6">JKM2019</strain>
    </source>
</reference>
<feature type="domain" description="Carboxylesterase type B" evidence="5">
    <location>
        <begin position="2"/>
        <end position="81"/>
    </location>
</feature>
<dbReference type="AlphaFoldDB" id="A0A9D4SGM7"/>
<sequence>MPPVAPIHWRGVRQANHLSPVCPQSLPSFTTMMNLSTTTNDHQKQLHLSPKHFDRLQRQIPFLRNQSEDCLYLNIYVPFEHYYQHRLYQRQRQQQQNRKLKSTTSPTSSFGK</sequence>
<feature type="region of interest" description="Disordered" evidence="4">
    <location>
        <begin position="90"/>
        <end position="112"/>
    </location>
</feature>
<dbReference type="InterPro" id="IPR051093">
    <property type="entry name" value="Neuroligin/BSAL"/>
</dbReference>
<dbReference type="PANTHER" id="PTHR43903">
    <property type="entry name" value="NEUROLIGIN"/>
    <property type="match status" value="1"/>
</dbReference>
<dbReference type="EMBL" id="SDOV01000005">
    <property type="protein sequence ID" value="KAH7640926.1"/>
    <property type="molecule type" value="Genomic_DNA"/>
</dbReference>
<evidence type="ECO:0000256" key="3">
    <source>
        <dbReference type="ARBA" id="ARBA00023180"/>
    </source>
</evidence>